<dbReference type="AlphaFoldDB" id="A0AAV4WW54"/>
<evidence type="ECO:0000313" key="2">
    <source>
        <dbReference type="EMBL" id="GIY86513.1"/>
    </source>
</evidence>
<comment type="caution">
    <text evidence="2">The sequence shown here is derived from an EMBL/GenBank/DDBJ whole genome shotgun (WGS) entry which is preliminary data.</text>
</comment>
<keyword evidence="1" id="KW-0472">Membrane</keyword>
<keyword evidence="1" id="KW-1133">Transmembrane helix</keyword>
<sequence>MLNNGTHTQSPVCLSSSIVPHKPTQSPTFSANHHQPLSGRLDAHLWKFVFCVPLINPHSCTPSARRNLVVGAAILTVRFAMGSLLYAVSTKVG</sequence>
<organism evidence="2 3">
    <name type="scientific">Caerostris darwini</name>
    <dbReference type="NCBI Taxonomy" id="1538125"/>
    <lineage>
        <taxon>Eukaryota</taxon>
        <taxon>Metazoa</taxon>
        <taxon>Ecdysozoa</taxon>
        <taxon>Arthropoda</taxon>
        <taxon>Chelicerata</taxon>
        <taxon>Arachnida</taxon>
        <taxon>Araneae</taxon>
        <taxon>Araneomorphae</taxon>
        <taxon>Entelegynae</taxon>
        <taxon>Araneoidea</taxon>
        <taxon>Araneidae</taxon>
        <taxon>Caerostris</taxon>
    </lineage>
</organism>
<proteinExistence type="predicted"/>
<keyword evidence="3" id="KW-1185">Reference proteome</keyword>
<protein>
    <submittedName>
        <fullName evidence="2">Uncharacterized protein</fullName>
    </submittedName>
</protein>
<evidence type="ECO:0000256" key="1">
    <source>
        <dbReference type="SAM" id="Phobius"/>
    </source>
</evidence>
<dbReference type="EMBL" id="BPLQ01015217">
    <property type="protein sequence ID" value="GIY86513.1"/>
    <property type="molecule type" value="Genomic_DNA"/>
</dbReference>
<dbReference type="Proteomes" id="UP001054837">
    <property type="component" value="Unassembled WGS sequence"/>
</dbReference>
<name>A0AAV4WW54_9ARAC</name>
<keyword evidence="1" id="KW-0812">Transmembrane</keyword>
<evidence type="ECO:0000313" key="3">
    <source>
        <dbReference type="Proteomes" id="UP001054837"/>
    </source>
</evidence>
<reference evidence="2 3" key="1">
    <citation type="submission" date="2021-06" db="EMBL/GenBank/DDBJ databases">
        <title>Caerostris darwini draft genome.</title>
        <authorList>
            <person name="Kono N."/>
            <person name="Arakawa K."/>
        </authorList>
    </citation>
    <scope>NUCLEOTIDE SEQUENCE [LARGE SCALE GENOMIC DNA]</scope>
</reference>
<accession>A0AAV4WW54</accession>
<feature type="transmembrane region" description="Helical" evidence="1">
    <location>
        <begin position="68"/>
        <end position="88"/>
    </location>
</feature>
<gene>
    <name evidence="2" type="ORF">CDAR_367561</name>
</gene>